<feature type="compositionally biased region" description="Polar residues" evidence="1">
    <location>
        <begin position="42"/>
        <end position="52"/>
    </location>
</feature>
<feature type="compositionally biased region" description="Basic and acidic residues" evidence="1">
    <location>
        <begin position="165"/>
        <end position="175"/>
    </location>
</feature>
<name>A0A834IFM6_RHYFE</name>
<feature type="region of interest" description="Disordered" evidence="1">
    <location>
        <begin position="149"/>
        <end position="175"/>
    </location>
</feature>
<accession>A0A834IFM6</accession>
<protein>
    <submittedName>
        <fullName evidence="2">Uncharacterized protein</fullName>
    </submittedName>
</protein>
<keyword evidence="3" id="KW-1185">Reference proteome</keyword>
<reference evidence="2" key="1">
    <citation type="submission" date="2020-08" db="EMBL/GenBank/DDBJ databases">
        <title>Genome sequencing and assembly of the red palm weevil Rhynchophorus ferrugineus.</title>
        <authorList>
            <person name="Dias G.B."/>
            <person name="Bergman C.M."/>
            <person name="Manee M."/>
        </authorList>
    </citation>
    <scope>NUCLEOTIDE SEQUENCE</scope>
    <source>
        <strain evidence="2">AA-2017</strain>
        <tissue evidence="2">Whole larva</tissue>
    </source>
</reference>
<feature type="region of interest" description="Disordered" evidence="1">
    <location>
        <begin position="27"/>
        <end position="52"/>
    </location>
</feature>
<sequence length="348" mass="40037">MTHTGYLMTRVPKITLKLNRKRPKRRLIIDSTESEESESTSYNRPSSGHNNKSSCYSLTKTFSSELKVLETYDEFLNLKEINFPEPINGNSIIFKDSSSSKDDVEGSLFVLKQICTDFHLCPLGIVKPEREYQIMSLLQTNQVKIDLSNREREQSDGGFYTDQEETSKSIKEDPKDDYFHSDYPAVIPPFLTAPFSRKKSPHSVIKINEVAGDDVPKPIKMLHHSCNTQTEQEINLSKPSVNKIIQTNRKTRCQEVQSHYVHHEDKTTSTSENGLWSLKEKKTQMYEHITENDLVCLEWIDKNLFRVSMNPNTLIVDKKLKDSSEATCQGTSVFEREISWEQQALCSL</sequence>
<organism evidence="2 3">
    <name type="scientific">Rhynchophorus ferrugineus</name>
    <name type="common">Red palm weevil</name>
    <name type="synonym">Curculio ferrugineus</name>
    <dbReference type="NCBI Taxonomy" id="354439"/>
    <lineage>
        <taxon>Eukaryota</taxon>
        <taxon>Metazoa</taxon>
        <taxon>Ecdysozoa</taxon>
        <taxon>Arthropoda</taxon>
        <taxon>Hexapoda</taxon>
        <taxon>Insecta</taxon>
        <taxon>Pterygota</taxon>
        <taxon>Neoptera</taxon>
        <taxon>Endopterygota</taxon>
        <taxon>Coleoptera</taxon>
        <taxon>Polyphaga</taxon>
        <taxon>Cucujiformia</taxon>
        <taxon>Curculionidae</taxon>
        <taxon>Dryophthorinae</taxon>
        <taxon>Rhynchophorus</taxon>
    </lineage>
</organism>
<gene>
    <name evidence="2" type="ORF">GWI33_008870</name>
</gene>
<evidence type="ECO:0000313" key="2">
    <source>
        <dbReference type="EMBL" id="KAF7278107.1"/>
    </source>
</evidence>
<evidence type="ECO:0000313" key="3">
    <source>
        <dbReference type="Proteomes" id="UP000625711"/>
    </source>
</evidence>
<evidence type="ECO:0000256" key="1">
    <source>
        <dbReference type="SAM" id="MobiDB-lite"/>
    </source>
</evidence>
<dbReference type="EMBL" id="JAACXV010000408">
    <property type="protein sequence ID" value="KAF7278107.1"/>
    <property type="molecule type" value="Genomic_DNA"/>
</dbReference>
<proteinExistence type="predicted"/>
<dbReference type="OrthoDB" id="6755663at2759"/>
<dbReference type="Proteomes" id="UP000625711">
    <property type="component" value="Unassembled WGS sequence"/>
</dbReference>
<dbReference type="AlphaFoldDB" id="A0A834IFM6"/>
<comment type="caution">
    <text evidence="2">The sequence shown here is derived from an EMBL/GenBank/DDBJ whole genome shotgun (WGS) entry which is preliminary data.</text>
</comment>